<organism evidence="2 3">
    <name type="scientific">Malus domestica</name>
    <name type="common">Apple</name>
    <name type="synonym">Pyrus malus</name>
    <dbReference type="NCBI Taxonomy" id="3750"/>
    <lineage>
        <taxon>Eukaryota</taxon>
        <taxon>Viridiplantae</taxon>
        <taxon>Streptophyta</taxon>
        <taxon>Embryophyta</taxon>
        <taxon>Tracheophyta</taxon>
        <taxon>Spermatophyta</taxon>
        <taxon>Magnoliopsida</taxon>
        <taxon>eudicotyledons</taxon>
        <taxon>Gunneridae</taxon>
        <taxon>Pentapetalae</taxon>
        <taxon>rosids</taxon>
        <taxon>fabids</taxon>
        <taxon>Rosales</taxon>
        <taxon>Rosaceae</taxon>
        <taxon>Amygdaloideae</taxon>
        <taxon>Maleae</taxon>
        <taxon>Malus</taxon>
    </lineage>
</organism>
<dbReference type="AlphaFoldDB" id="A0A498HI24"/>
<evidence type="ECO:0000313" key="3">
    <source>
        <dbReference type="Proteomes" id="UP000290289"/>
    </source>
</evidence>
<gene>
    <name evidence="2" type="ORF">DVH24_015748</name>
</gene>
<keyword evidence="3" id="KW-1185">Reference proteome</keyword>
<keyword evidence="1" id="KW-0812">Transmembrane</keyword>
<feature type="transmembrane region" description="Helical" evidence="1">
    <location>
        <begin position="14"/>
        <end position="37"/>
    </location>
</feature>
<keyword evidence="1" id="KW-1133">Transmembrane helix</keyword>
<evidence type="ECO:0000313" key="2">
    <source>
        <dbReference type="EMBL" id="RXH71126.1"/>
    </source>
</evidence>
<dbReference type="EMBL" id="RDQH01000342">
    <property type="protein sequence ID" value="RXH71126.1"/>
    <property type="molecule type" value="Genomic_DNA"/>
</dbReference>
<sequence length="128" mass="14026">MTRKLTQGSATHTLVWFAAIICTVVAIAVIIAGIVVFSGYMIIHPRVPLITVTSAYLDNFQNTEASLLETEITIVVRAENDNTNAHASFSDTSFMLSFRGLNIAGLVAYPFEVNKNSLVDFHYLVQSS</sequence>
<reference evidence="2 3" key="1">
    <citation type="submission" date="2018-10" db="EMBL/GenBank/DDBJ databases">
        <title>A high-quality apple genome assembly.</title>
        <authorList>
            <person name="Hu J."/>
        </authorList>
    </citation>
    <scope>NUCLEOTIDE SEQUENCE [LARGE SCALE GENOMIC DNA]</scope>
    <source>
        <strain evidence="3">cv. HFTH1</strain>
        <tissue evidence="2">Young leaf</tissue>
    </source>
</reference>
<accession>A0A498HI24</accession>
<proteinExistence type="predicted"/>
<evidence type="ECO:0008006" key="4">
    <source>
        <dbReference type="Google" id="ProtNLM"/>
    </source>
</evidence>
<comment type="caution">
    <text evidence="2">The sequence shown here is derived from an EMBL/GenBank/DDBJ whole genome shotgun (WGS) entry which is preliminary data.</text>
</comment>
<evidence type="ECO:0000256" key="1">
    <source>
        <dbReference type="SAM" id="Phobius"/>
    </source>
</evidence>
<name>A0A498HI24_MALDO</name>
<dbReference type="Proteomes" id="UP000290289">
    <property type="component" value="Chromosome 16"/>
</dbReference>
<protein>
    <recommendedName>
        <fullName evidence="4">Late embryogenesis abundant protein LEA-2 subgroup domain-containing protein</fullName>
    </recommendedName>
</protein>
<keyword evidence="1" id="KW-0472">Membrane</keyword>